<dbReference type="EMBL" id="BGZK01003502">
    <property type="protein sequence ID" value="GBP01975.1"/>
    <property type="molecule type" value="Genomic_DNA"/>
</dbReference>
<dbReference type="AlphaFoldDB" id="A0A4C1SJ08"/>
<feature type="region of interest" description="Disordered" evidence="1">
    <location>
        <begin position="1"/>
        <end position="35"/>
    </location>
</feature>
<feature type="compositionally biased region" description="Polar residues" evidence="1">
    <location>
        <begin position="14"/>
        <end position="27"/>
    </location>
</feature>
<protein>
    <submittedName>
        <fullName evidence="2">Uncharacterized protein</fullName>
    </submittedName>
</protein>
<evidence type="ECO:0000256" key="1">
    <source>
        <dbReference type="SAM" id="MobiDB-lite"/>
    </source>
</evidence>
<keyword evidence="3" id="KW-1185">Reference proteome</keyword>
<proteinExistence type="predicted"/>
<evidence type="ECO:0000313" key="3">
    <source>
        <dbReference type="Proteomes" id="UP000299102"/>
    </source>
</evidence>
<organism evidence="2 3">
    <name type="scientific">Eumeta variegata</name>
    <name type="common">Bagworm moth</name>
    <name type="synonym">Eumeta japonica</name>
    <dbReference type="NCBI Taxonomy" id="151549"/>
    <lineage>
        <taxon>Eukaryota</taxon>
        <taxon>Metazoa</taxon>
        <taxon>Ecdysozoa</taxon>
        <taxon>Arthropoda</taxon>
        <taxon>Hexapoda</taxon>
        <taxon>Insecta</taxon>
        <taxon>Pterygota</taxon>
        <taxon>Neoptera</taxon>
        <taxon>Endopterygota</taxon>
        <taxon>Lepidoptera</taxon>
        <taxon>Glossata</taxon>
        <taxon>Ditrysia</taxon>
        <taxon>Tineoidea</taxon>
        <taxon>Psychidae</taxon>
        <taxon>Oiketicinae</taxon>
        <taxon>Eumeta</taxon>
    </lineage>
</organism>
<sequence>MRRFSTQRRSTTSNQLEADNFSDSQNKPAGLQNYPTTHHHVTAEKAPQPWLAEFSLKNQLGLPTPMVLGILPSEDSAANYLPRLS</sequence>
<gene>
    <name evidence="2" type="ORF">EVAR_69380_1</name>
</gene>
<accession>A0A4C1SJ08</accession>
<name>A0A4C1SJ08_EUMVA</name>
<comment type="caution">
    <text evidence="2">The sequence shown here is derived from an EMBL/GenBank/DDBJ whole genome shotgun (WGS) entry which is preliminary data.</text>
</comment>
<evidence type="ECO:0000313" key="2">
    <source>
        <dbReference type="EMBL" id="GBP01975.1"/>
    </source>
</evidence>
<dbReference type="Proteomes" id="UP000299102">
    <property type="component" value="Unassembled WGS sequence"/>
</dbReference>
<reference evidence="2 3" key="1">
    <citation type="journal article" date="2019" name="Commun. Biol.">
        <title>The bagworm genome reveals a unique fibroin gene that provides high tensile strength.</title>
        <authorList>
            <person name="Kono N."/>
            <person name="Nakamura H."/>
            <person name="Ohtoshi R."/>
            <person name="Tomita M."/>
            <person name="Numata K."/>
            <person name="Arakawa K."/>
        </authorList>
    </citation>
    <scope>NUCLEOTIDE SEQUENCE [LARGE SCALE GENOMIC DNA]</scope>
</reference>